<evidence type="ECO:0000256" key="1">
    <source>
        <dbReference type="SAM" id="MobiDB-lite"/>
    </source>
</evidence>
<accession>A0ABV0FYQ9</accession>
<sequence>MRAARIATAFISGLLMFSACNVAAIRYAKNGLPRHWYAPLGGRNAVSVVVGEAIVVALLLGVIAMVWAFFTLKPKKRRHRPQIAWLLWGIGVAWAGWLIYGAFYFALNPKTYSQPLTTLLFNSSAPPLFGIFNILGVVGGAYLGALGAKRVQLKLPSSRRRKPADGAGTAAGDELDEGPSTLPAEPGAEEASTVPAQLQTVPSTRPAADPPAP</sequence>
<reference evidence="3 4" key="1">
    <citation type="submission" date="2024-05" db="EMBL/GenBank/DDBJ databases">
        <title>Roseateles sp. DJS-2-20 16S ribosomal RNA gene Genome sequencing and assembly.</title>
        <authorList>
            <person name="Woo H."/>
        </authorList>
    </citation>
    <scope>NUCLEOTIDE SEQUENCE [LARGE SCALE GENOMIC DNA]</scope>
    <source>
        <strain evidence="3 4">DJS-2-20</strain>
    </source>
</reference>
<gene>
    <name evidence="3" type="ORF">ABDJ85_00225</name>
</gene>
<feature type="region of interest" description="Disordered" evidence="1">
    <location>
        <begin position="157"/>
        <end position="213"/>
    </location>
</feature>
<keyword evidence="2" id="KW-0472">Membrane</keyword>
<name>A0ABV0FYQ9_9BURK</name>
<organism evidence="3 4">
    <name type="scientific">Roseateles paludis</name>
    <dbReference type="NCBI Taxonomy" id="3145238"/>
    <lineage>
        <taxon>Bacteria</taxon>
        <taxon>Pseudomonadati</taxon>
        <taxon>Pseudomonadota</taxon>
        <taxon>Betaproteobacteria</taxon>
        <taxon>Burkholderiales</taxon>
        <taxon>Sphaerotilaceae</taxon>
        <taxon>Roseateles</taxon>
    </lineage>
</organism>
<feature type="compositionally biased region" description="Polar residues" evidence="1">
    <location>
        <begin position="194"/>
        <end position="203"/>
    </location>
</feature>
<keyword evidence="2" id="KW-0812">Transmembrane</keyword>
<keyword evidence="4" id="KW-1185">Reference proteome</keyword>
<evidence type="ECO:0000256" key="2">
    <source>
        <dbReference type="SAM" id="Phobius"/>
    </source>
</evidence>
<evidence type="ECO:0000313" key="4">
    <source>
        <dbReference type="Proteomes" id="UP001495147"/>
    </source>
</evidence>
<protein>
    <submittedName>
        <fullName evidence="3">Uncharacterized protein</fullName>
    </submittedName>
</protein>
<dbReference type="PROSITE" id="PS51257">
    <property type="entry name" value="PROKAR_LIPOPROTEIN"/>
    <property type="match status" value="1"/>
</dbReference>
<feature type="transmembrane region" description="Helical" evidence="2">
    <location>
        <begin position="84"/>
        <end position="107"/>
    </location>
</feature>
<keyword evidence="2" id="KW-1133">Transmembrane helix</keyword>
<dbReference type="Proteomes" id="UP001495147">
    <property type="component" value="Unassembled WGS sequence"/>
</dbReference>
<evidence type="ECO:0000313" key="3">
    <source>
        <dbReference type="EMBL" id="MEO3689872.1"/>
    </source>
</evidence>
<feature type="transmembrane region" description="Helical" evidence="2">
    <location>
        <begin position="48"/>
        <end position="72"/>
    </location>
</feature>
<feature type="transmembrane region" description="Helical" evidence="2">
    <location>
        <begin position="127"/>
        <end position="148"/>
    </location>
</feature>
<comment type="caution">
    <text evidence="3">The sequence shown here is derived from an EMBL/GenBank/DDBJ whole genome shotgun (WGS) entry which is preliminary data.</text>
</comment>
<dbReference type="EMBL" id="JBDPZD010000001">
    <property type="protein sequence ID" value="MEO3689872.1"/>
    <property type="molecule type" value="Genomic_DNA"/>
</dbReference>
<dbReference type="RefSeq" id="WP_347702713.1">
    <property type="nucleotide sequence ID" value="NZ_JBDPZD010000001.1"/>
</dbReference>
<proteinExistence type="predicted"/>